<evidence type="ECO:0000256" key="1">
    <source>
        <dbReference type="SAM" id="SignalP"/>
    </source>
</evidence>
<proteinExistence type="predicted"/>
<organism evidence="2 3">
    <name type="scientific">Priapulus caudatus</name>
    <name type="common">Priapulid worm</name>
    <dbReference type="NCBI Taxonomy" id="37621"/>
    <lineage>
        <taxon>Eukaryota</taxon>
        <taxon>Metazoa</taxon>
        <taxon>Ecdysozoa</taxon>
        <taxon>Scalidophora</taxon>
        <taxon>Priapulida</taxon>
        <taxon>Priapulimorpha</taxon>
        <taxon>Priapulimorphida</taxon>
        <taxon>Priapulidae</taxon>
        <taxon>Priapulus</taxon>
    </lineage>
</organism>
<keyword evidence="1" id="KW-0732">Signal</keyword>
<accession>A0ABM1F915</accession>
<protein>
    <submittedName>
        <fullName evidence="3">Transformer-2 protein homolog</fullName>
    </submittedName>
</protein>
<sequence length="117" mass="12796">MLKMRLFAAISVLCILAFVIIGEVRGGAESFSFVSRHPYGYVHQANPRRFHGFFPDSRDHPYGGRRYGGGPYGGGPYGGRRYGGGPYGGGPYGGRRYGGGPYGGGPYGRRPYRGRYY</sequence>
<reference evidence="3" key="1">
    <citation type="submission" date="2025-08" db="UniProtKB">
        <authorList>
            <consortium name="RefSeq"/>
        </authorList>
    </citation>
    <scope>IDENTIFICATION</scope>
</reference>
<dbReference type="GeneID" id="106820857"/>
<name>A0ABM1F915_PRICU</name>
<feature type="chain" id="PRO_5047315640" evidence="1">
    <location>
        <begin position="27"/>
        <end position="117"/>
    </location>
</feature>
<keyword evidence="2" id="KW-1185">Reference proteome</keyword>
<dbReference type="RefSeq" id="XP_014680936.1">
    <property type="nucleotide sequence ID" value="XM_014825450.1"/>
</dbReference>
<feature type="signal peptide" evidence="1">
    <location>
        <begin position="1"/>
        <end position="26"/>
    </location>
</feature>
<evidence type="ECO:0000313" key="2">
    <source>
        <dbReference type="Proteomes" id="UP000695022"/>
    </source>
</evidence>
<evidence type="ECO:0000313" key="3">
    <source>
        <dbReference type="RefSeq" id="XP_014680936.1"/>
    </source>
</evidence>
<gene>
    <name evidence="3" type="primary">LOC106820857</name>
</gene>
<dbReference type="Proteomes" id="UP000695022">
    <property type="component" value="Unplaced"/>
</dbReference>